<dbReference type="EMBL" id="CAJNOR010012360">
    <property type="protein sequence ID" value="CAF1667190.1"/>
    <property type="molecule type" value="Genomic_DNA"/>
</dbReference>
<keyword evidence="3" id="KW-1185">Reference proteome</keyword>
<gene>
    <name evidence="2" type="ORF">XAT740_LOCUS58000</name>
</gene>
<keyword evidence="1" id="KW-1133">Transmembrane helix</keyword>
<name>A0A816FYX4_ADIRI</name>
<dbReference type="AlphaFoldDB" id="A0A816FYX4"/>
<accession>A0A816FYX4</accession>
<evidence type="ECO:0000313" key="3">
    <source>
        <dbReference type="Proteomes" id="UP000663828"/>
    </source>
</evidence>
<proteinExistence type="predicted"/>
<reference evidence="2" key="1">
    <citation type="submission" date="2021-02" db="EMBL/GenBank/DDBJ databases">
        <authorList>
            <person name="Nowell W R."/>
        </authorList>
    </citation>
    <scope>NUCLEOTIDE SEQUENCE</scope>
</reference>
<comment type="caution">
    <text evidence="2">The sequence shown here is derived from an EMBL/GenBank/DDBJ whole genome shotgun (WGS) entry which is preliminary data.</text>
</comment>
<feature type="transmembrane region" description="Helical" evidence="1">
    <location>
        <begin position="20"/>
        <end position="40"/>
    </location>
</feature>
<dbReference type="Proteomes" id="UP000663828">
    <property type="component" value="Unassembled WGS sequence"/>
</dbReference>
<protein>
    <submittedName>
        <fullName evidence="2">Uncharacterized protein</fullName>
    </submittedName>
</protein>
<evidence type="ECO:0000313" key="2">
    <source>
        <dbReference type="EMBL" id="CAF1667190.1"/>
    </source>
</evidence>
<keyword evidence="1" id="KW-0472">Membrane</keyword>
<feature type="non-terminal residue" evidence="2">
    <location>
        <position position="44"/>
    </location>
</feature>
<sequence>MSTDIFADPSTDANYWPRFLMQLFIILVLVRIMGWILGLIKQPS</sequence>
<organism evidence="2 3">
    <name type="scientific">Adineta ricciae</name>
    <name type="common">Rotifer</name>
    <dbReference type="NCBI Taxonomy" id="249248"/>
    <lineage>
        <taxon>Eukaryota</taxon>
        <taxon>Metazoa</taxon>
        <taxon>Spiralia</taxon>
        <taxon>Gnathifera</taxon>
        <taxon>Rotifera</taxon>
        <taxon>Eurotatoria</taxon>
        <taxon>Bdelloidea</taxon>
        <taxon>Adinetida</taxon>
        <taxon>Adinetidae</taxon>
        <taxon>Adineta</taxon>
    </lineage>
</organism>
<evidence type="ECO:0000256" key="1">
    <source>
        <dbReference type="SAM" id="Phobius"/>
    </source>
</evidence>
<keyword evidence="1" id="KW-0812">Transmembrane</keyword>